<dbReference type="STRING" id="1056495.Calag_1149"/>
<dbReference type="RefSeq" id="WP_015232768.1">
    <property type="nucleotide sequence ID" value="NC_019791.1"/>
</dbReference>
<feature type="region of interest" description="Disordered" evidence="1">
    <location>
        <begin position="83"/>
        <end position="117"/>
    </location>
</feature>
<reference evidence="3" key="1">
    <citation type="submission" date="2012-03" db="EMBL/GenBank/DDBJ databases">
        <title>Complete genome of Caldisphaera lagunensis DSM 15908.</title>
        <authorList>
            <person name="Lucas S."/>
            <person name="Copeland A."/>
            <person name="Lapidus A."/>
            <person name="Glavina del Rio T."/>
            <person name="Dalin E."/>
            <person name="Tice H."/>
            <person name="Bruce D."/>
            <person name="Goodwin L."/>
            <person name="Pitluck S."/>
            <person name="Peters L."/>
            <person name="Mikhailova N."/>
            <person name="Teshima H."/>
            <person name="Kyrpides N."/>
            <person name="Mavromatis K."/>
            <person name="Ivanova N."/>
            <person name="Brettin T."/>
            <person name="Detter J.C."/>
            <person name="Han C."/>
            <person name="Larimer F."/>
            <person name="Land M."/>
            <person name="Hauser L."/>
            <person name="Markowitz V."/>
            <person name="Cheng J.-F."/>
            <person name="Hugenholtz P."/>
            <person name="Woyke T."/>
            <person name="Wu D."/>
            <person name="Spring S."/>
            <person name="Schroeder M."/>
            <person name="Brambilla E."/>
            <person name="Klenk H.-P."/>
            <person name="Eisen J.A."/>
        </authorList>
    </citation>
    <scope>NUCLEOTIDE SEQUENCE [LARGE SCALE GENOMIC DNA]</scope>
    <source>
        <strain evidence="3">DSM 15908 / JCM 11604 / IC-154</strain>
    </source>
</reference>
<dbReference type="Proteomes" id="UP000010469">
    <property type="component" value="Chromosome"/>
</dbReference>
<dbReference type="KEGG" id="clg:Calag_1149"/>
<dbReference type="GeneID" id="14212409"/>
<evidence type="ECO:0000256" key="1">
    <source>
        <dbReference type="SAM" id="MobiDB-lite"/>
    </source>
</evidence>
<protein>
    <submittedName>
        <fullName evidence="2">Uncharacterized protein</fullName>
    </submittedName>
</protein>
<evidence type="ECO:0000313" key="3">
    <source>
        <dbReference type="Proteomes" id="UP000010469"/>
    </source>
</evidence>
<accession>L0AAG5</accession>
<proteinExistence type="predicted"/>
<feature type="compositionally biased region" description="Basic residues" evidence="1">
    <location>
        <begin position="102"/>
        <end position="117"/>
    </location>
</feature>
<keyword evidence="3" id="KW-1185">Reference proteome</keyword>
<organism evidence="2 3">
    <name type="scientific">Caldisphaera lagunensis (strain DSM 15908 / JCM 11604 / ANMR 0165 / IC-154)</name>
    <dbReference type="NCBI Taxonomy" id="1056495"/>
    <lineage>
        <taxon>Archaea</taxon>
        <taxon>Thermoproteota</taxon>
        <taxon>Thermoprotei</taxon>
        <taxon>Acidilobales</taxon>
        <taxon>Caldisphaeraceae</taxon>
        <taxon>Caldisphaera</taxon>
    </lineage>
</organism>
<dbReference type="EMBL" id="CP003378">
    <property type="protein sequence ID" value="AFZ70871.1"/>
    <property type="molecule type" value="Genomic_DNA"/>
</dbReference>
<dbReference type="eggNOG" id="arCOG03851">
    <property type="taxonomic scope" value="Archaea"/>
</dbReference>
<sequence>MNEHKEPFLFKSYERIIGIAHDVNELKSEMERLSKVDPGAVNYHLKEKHIVNWLNYIGEGELAKKLENVTDVNDALVLLKEEKSAKTEKPLSETQGHEPIKQKRRGGGRRKKSQSNI</sequence>
<name>L0AAG5_CALLD</name>
<evidence type="ECO:0000313" key="2">
    <source>
        <dbReference type="EMBL" id="AFZ70871.1"/>
    </source>
</evidence>
<dbReference type="HOGENOM" id="CLU_165897_0_0_2"/>
<gene>
    <name evidence="2" type="ordered locus">Calag_1149</name>
</gene>
<dbReference type="InParanoid" id="L0AAG5"/>
<feature type="compositionally biased region" description="Basic and acidic residues" evidence="1">
    <location>
        <begin position="83"/>
        <end position="101"/>
    </location>
</feature>
<dbReference type="AlphaFoldDB" id="L0AAG5"/>
<dbReference type="OrthoDB" id="57238at2157"/>